<accession>A0ACC1HUC9</accession>
<reference evidence="1" key="1">
    <citation type="submission" date="2022-06" db="EMBL/GenBank/DDBJ databases">
        <title>Phylogenomic reconstructions and comparative analyses of Kickxellomycotina fungi.</title>
        <authorList>
            <person name="Reynolds N.K."/>
            <person name="Stajich J.E."/>
            <person name="Barry K."/>
            <person name="Grigoriev I.V."/>
            <person name="Crous P."/>
            <person name="Smith M.E."/>
        </authorList>
    </citation>
    <scope>NUCLEOTIDE SEQUENCE</scope>
    <source>
        <strain evidence="1">RSA 2271</strain>
    </source>
</reference>
<comment type="caution">
    <text evidence="1">The sequence shown here is derived from an EMBL/GenBank/DDBJ whole genome shotgun (WGS) entry which is preliminary data.</text>
</comment>
<dbReference type="EMBL" id="JAMZIH010000024">
    <property type="protein sequence ID" value="KAJ1680195.1"/>
    <property type="molecule type" value="Genomic_DNA"/>
</dbReference>
<protein>
    <submittedName>
        <fullName evidence="1">Uncharacterized protein</fullName>
    </submittedName>
</protein>
<proteinExistence type="predicted"/>
<name>A0ACC1HUC9_9FUNG</name>
<dbReference type="Proteomes" id="UP001145114">
    <property type="component" value="Unassembled WGS sequence"/>
</dbReference>
<keyword evidence="2" id="KW-1185">Reference proteome</keyword>
<gene>
    <name evidence="1" type="ORF">EV182_000500</name>
</gene>
<organism evidence="1 2">
    <name type="scientific">Spiromyces aspiralis</name>
    <dbReference type="NCBI Taxonomy" id="68401"/>
    <lineage>
        <taxon>Eukaryota</taxon>
        <taxon>Fungi</taxon>
        <taxon>Fungi incertae sedis</taxon>
        <taxon>Zoopagomycota</taxon>
        <taxon>Kickxellomycotina</taxon>
        <taxon>Kickxellomycetes</taxon>
        <taxon>Kickxellales</taxon>
        <taxon>Kickxellaceae</taxon>
        <taxon>Spiromyces</taxon>
    </lineage>
</organism>
<sequence>MDELFLDPKVVGKSDYQWLAQKLAEERQKEVKRLRPLAHDGSDSGDLDGRPSTAVAALKPGRIAFYKRTRVSDIRPSDIKLTELPYVPGLPGWKRRALELKAKLGCARWEPKKRVARSTMDKICFLHREMPEVWTIEKLSQQFRISFESVRRIIKSKFVPSKERLAEMEQRHKRLHREYRLSLLSKNKQQK</sequence>
<evidence type="ECO:0000313" key="1">
    <source>
        <dbReference type="EMBL" id="KAJ1680195.1"/>
    </source>
</evidence>
<evidence type="ECO:0000313" key="2">
    <source>
        <dbReference type="Proteomes" id="UP001145114"/>
    </source>
</evidence>